<comment type="caution">
    <text evidence="1">The sequence shown here is derived from an EMBL/GenBank/DDBJ whole genome shotgun (WGS) entry which is preliminary data.</text>
</comment>
<name>W4RGU3_9BACI</name>
<reference evidence="1 2" key="1">
    <citation type="submission" date="2013-12" db="EMBL/GenBank/DDBJ databases">
        <title>NBRP : Genome information of microbial organism related human and environment.</title>
        <authorList>
            <person name="Hattori M."/>
            <person name="Oshima K."/>
            <person name="Inaba H."/>
            <person name="Suda W."/>
            <person name="Sakamoto M."/>
            <person name="Iino T."/>
            <person name="Kitahara M."/>
            <person name="Oshida Y."/>
            <person name="Iida T."/>
            <person name="Kudo T."/>
            <person name="Itoh T."/>
            <person name="Ahmed I."/>
            <person name="Ohkuma M."/>
        </authorList>
    </citation>
    <scope>NUCLEOTIDE SEQUENCE [LARGE SCALE GENOMIC DNA]</scope>
    <source>
        <strain evidence="1 2">JCM 21738</strain>
    </source>
</reference>
<evidence type="ECO:0000313" key="1">
    <source>
        <dbReference type="EMBL" id="GAE43660.1"/>
    </source>
</evidence>
<gene>
    <name evidence="1" type="ORF">JCM21738_312</name>
</gene>
<protein>
    <submittedName>
        <fullName evidence="1">Uncharacterized protein</fullName>
    </submittedName>
</protein>
<dbReference type="Proteomes" id="UP000018949">
    <property type="component" value="Unassembled WGS sequence"/>
</dbReference>
<evidence type="ECO:0000313" key="2">
    <source>
        <dbReference type="Proteomes" id="UP000018949"/>
    </source>
</evidence>
<sequence>MAAHLASHFLYAVVLIALAENSHVLVELPDSFAADNKLALDAPDIAVAGLADIERNPAVHELHLNYLFPPDFFAGLSVPVFQVR</sequence>
<proteinExistence type="predicted"/>
<dbReference type="AlphaFoldDB" id="W4RGU3"/>
<dbReference type="EMBL" id="BAUW01000002">
    <property type="protein sequence ID" value="GAE43660.1"/>
    <property type="molecule type" value="Genomic_DNA"/>
</dbReference>
<keyword evidence="2" id="KW-1185">Reference proteome</keyword>
<organism evidence="1 2">
    <name type="scientific">Mesobacillus boroniphilus JCM 21738</name>
    <dbReference type="NCBI Taxonomy" id="1294265"/>
    <lineage>
        <taxon>Bacteria</taxon>
        <taxon>Bacillati</taxon>
        <taxon>Bacillota</taxon>
        <taxon>Bacilli</taxon>
        <taxon>Bacillales</taxon>
        <taxon>Bacillaceae</taxon>
        <taxon>Mesobacillus</taxon>
    </lineage>
</organism>
<accession>W4RGU3</accession>